<keyword evidence="1" id="KW-0675">Receptor</keyword>
<dbReference type="Proteomes" id="UP001164539">
    <property type="component" value="Chromosome 12"/>
</dbReference>
<protein>
    <submittedName>
        <fullName evidence="1">Receptor protein kinase</fullName>
    </submittedName>
</protein>
<evidence type="ECO:0000313" key="2">
    <source>
        <dbReference type="Proteomes" id="UP001164539"/>
    </source>
</evidence>
<gene>
    <name evidence="1" type="ORF">OWV82_022245</name>
</gene>
<organism evidence="1 2">
    <name type="scientific">Melia azedarach</name>
    <name type="common">Chinaberry tree</name>
    <dbReference type="NCBI Taxonomy" id="155640"/>
    <lineage>
        <taxon>Eukaryota</taxon>
        <taxon>Viridiplantae</taxon>
        <taxon>Streptophyta</taxon>
        <taxon>Embryophyta</taxon>
        <taxon>Tracheophyta</taxon>
        <taxon>Spermatophyta</taxon>
        <taxon>Magnoliopsida</taxon>
        <taxon>eudicotyledons</taxon>
        <taxon>Gunneridae</taxon>
        <taxon>Pentapetalae</taxon>
        <taxon>rosids</taxon>
        <taxon>malvids</taxon>
        <taxon>Sapindales</taxon>
        <taxon>Meliaceae</taxon>
        <taxon>Melia</taxon>
    </lineage>
</organism>
<keyword evidence="2" id="KW-1185">Reference proteome</keyword>
<keyword evidence="1" id="KW-0418">Kinase</keyword>
<accession>A0ACC1X2Q7</accession>
<evidence type="ECO:0000313" key="1">
    <source>
        <dbReference type="EMBL" id="KAJ4705476.1"/>
    </source>
</evidence>
<comment type="caution">
    <text evidence="1">The sequence shown here is derived from an EMBL/GenBank/DDBJ whole genome shotgun (WGS) entry which is preliminary data.</text>
</comment>
<reference evidence="1 2" key="1">
    <citation type="journal article" date="2023" name="Science">
        <title>Complex scaffold remodeling in plant triterpene biosynthesis.</title>
        <authorList>
            <person name="De La Pena R."/>
            <person name="Hodgson H."/>
            <person name="Liu J.C."/>
            <person name="Stephenson M.J."/>
            <person name="Martin A.C."/>
            <person name="Owen C."/>
            <person name="Harkess A."/>
            <person name="Leebens-Mack J."/>
            <person name="Jimenez L.E."/>
            <person name="Osbourn A."/>
            <person name="Sattely E.S."/>
        </authorList>
    </citation>
    <scope>NUCLEOTIDE SEQUENCE [LARGE SCALE GENOMIC DNA]</scope>
    <source>
        <strain evidence="2">cv. JPN11</strain>
        <tissue evidence="1">Leaf</tissue>
    </source>
</reference>
<keyword evidence="1" id="KW-0808">Transferase</keyword>
<proteinExistence type="predicted"/>
<sequence length="964" mass="105198">MAAEFTLLVFIALFSFHICSIYGATDSRDAAALQSLKDAWQNLPTSWKSSDDPCGTWEGVTCNNSRVTALGLSTMGLAGKLSGDIGGLTELRSLDLSFNGGLTGSLSPRIGDLQKLNILILAGCSFTGIIPDELGNLAELSFLALNSNNFSGRIPPSLGRLSQLYWLDLADNQLTGSIPVSTLTSPGLDQLKNAKHFHFNKNQLSGTISEQLFSPDMLLIHILFDGNQLSGNIPESLGYVQTLEVLRLDRNALTGEVPKNLNNLTNVNELHLAHNKLKGPFPDLSQMNSLNYVDLSNNSFEASEAPVWFATLPSLTTLIVEFGSLQGRVPSKLFSYPQIQQVKLGNNAFNGTLDFGNTVGPQLQLVDLQNNQISAITLDSGYKNYTLILVGNPVCAAALSNTNYCQLQQPTTKPYSTSLANCGGKSCPPDQKLSPQSCECAYPYEGTLYFRGPTFRELSNVTLFHSLEMSLWVKLGLTPGSVFIQNPFFNMDDYLQVQLALFPSGAKSFNRTEVQRLGFQLSNQTYKPPHEFGPYYFIASPYNFQVPHGGNSISKGVAAGIAVGGSILVLGLVGLAVYAIRQKKRAEKAIGLSKPFASWAPSGKDSGGAPQLKGARWFSYDELKKCTNSFSESNEIGSGGYGKVYRGMLSDGQVVAIKRAQQGSMQGGLEFKTEIELLSRVHHKNLVGLVGFCFEQGEQMLVYEFMANGTLRESLSGRSGIHLDWKRRLRIALGSARGLAYLHELANPPIIHRDVKSTNILLDENLTAKVADFGLSKLVSDSSKGHVSTQVKGTLGYLDPEYYMTQQLTEKSDVYSFGVVMLELITAKQPIEKGKYVVREARMAMDNNDEEHYGLREMMDPSIRNNALIGFRKFLELAMQCVEESAADRPTMSEVVKAIETLLQNDGMNTNSTSASSSATDLGSSKGVIRQIYGDNVPNKKEVNESNAFDYSGGYTLSAKVEPK</sequence>
<name>A0ACC1X2Q7_MELAZ</name>
<dbReference type="EMBL" id="CM051405">
    <property type="protein sequence ID" value="KAJ4705476.1"/>
    <property type="molecule type" value="Genomic_DNA"/>
</dbReference>